<protein>
    <submittedName>
        <fullName evidence="2">Uncharacterized protein</fullName>
    </submittedName>
</protein>
<dbReference type="AlphaFoldDB" id="A0A6M3XKH5"/>
<name>A0A6M3XKH5_9ZZZZ</name>
<gene>
    <name evidence="3" type="ORF">MM415A00125_0010</name>
    <name evidence="1" type="ORF">MM415B00372_0025</name>
    <name evidence="2" type="ORF">TM448B01265_0011</name>
</gene>
<evidence type="ECO:0000313" key="1">
    <source>
        <dbReference type="EMBL" id="QJA65834.1"/>
    </source>
</evidence>
<organism evidence="2">
    <name type="scientific">viral metagenome</name>
    <dbReference type="NCBI Taxonomy" id="1070528"/>
    <lineage>
        <taxon>unclassified sequences</taxon>
        <taxon>metagenomes</taxon>
        <taxon>organismal metagenomes</taxon>
    </lineage>
</organism>
<reference evidence="2" key="1">
    <citation type="submission" date="2020-03" db="EMBL/GenBank/DDBJ databases">
        <title>The deep terrestrial virosphere.</title>
        <authorList>
            <person name="Holmfeldt K."/>
            <person name="Nilsson E."/>
            <person name="Simone D."/>
            <person name="Lopez-Fernandez M."/>
            <person name="Wu X."/>
            <person name="de Brujin I."/>
            <person name="Lundin D."/>
            <person name="Andersson A."/>
            <person name="Bertilsson S."/>
            <person name="Dopson M."/>
        </authorList>
    </citation>
    <scope>NUCLEOTIDE SEQUENCE</scope>
    <source>
        <strain evidence="3">MM415A00125</strain>
        <strain evidence="1">MM415B00372</strain>
        <strain evidence="2">TM448B01265</strain>
    </source>
</reference>
<accession>A0A6M3XKH5</accession>
<dbReference type="EMBL" id="MT145192">
    <property type="protein sequence ID" value="QJI04917.1"/>
    <property type="molecule type" value="Genomic_DNA"/>
</dbReference>
<proteinExistence type="predicted"/>
<sequence>MSQKVRIVDTDETNVTGEVTASPTSNTILARLKDLLTGTILATSTNAIGKVGHDITGIGDGVTVVTTAGTDVALASSTPAKLVIIQAQTDNVNKIAVGATGVDAVVATGTGIILDPGDTITLPCDNLADIFIDALASGEGCRYTYFT</sequence>
<dbReference type="EMBL" id="MT141545">
    <property type="protein sequence ID" value="QJA65834.1"/>
    <property type="molecule type" value="Genomic_DNA"/>
</dbReference>
<evidence type="ECO:0000313" key="2">
    <source>
        <dbReference type="EMBL" id="QJH98311.1"/>
    </source>
</evidence>
<evidence type="ECO:0000313" key="3">
    <source>
        <dbReference type="EMBL" id="QJI04917.1"/>
    </source>
</evidence>
<dbReference type="EMBL" id="MT144726">
    <property type="protein sequence ID" value="QJH98311.1"/>
    <property type="molecule type" value="Genomic_DNA"/>
</dbReference>